<sequence length="81" mass="9147">MSITLYALDGCPYCEKVHDALEDGGVEYETEWVEALHSERNEVKRVSGQRSVPVLVDEERGVTMNESDNILRYVEETLAAT</sequence>
<feature type="domain" description="GST N-terminal" evidence="1">
    <location>
        <begin position="1"/>
        <end position="81"/>
    </location>
</feature>
<dbReference type="PROSITE" id="PS51354">
    <property type="entry name" value="GLUTAREDOXIN_2"/>
    <property type="match status" value="1"/>
</dbReference>
<organism evidence="3 4">
    <name type="scientific">Halopelagius longus</name>
    <dbReference type="NCBI Taxonomy" id="1236180"/>
    <lineage>
        <taxon>Archaea</taxon>
        <taxon>Methanobacteriati</taxon>
        <taxon>Methanobacteriota</taxon>
        <taxon>Stenosarchaea group</taxon>
        <taxon>Halobacteria</taxon>
        <taxon>Halobacteriales</taxon>
        <taxon>Haloferacaceae</taxon>
    </lineage>
</organism>
<dbReference type="InterPro" id="IPR036249">
    <property type="entry name" value="Thioredoxin-like_sf"/>
</dbReference>
<dbReference type="SUPFAM" id="SSF52833">
    <property type="entry name" value="Thioredoxin-like"/>
    <property type="match status" value="1"/>
</dbReference>
<dbReference type="Pfam" id="PF13409">
    <property type="entry name" value="GST_N_2"/>
    <property type="match status" value="1"/>
</dbReference>
<dbReference type="PROSITE" id="PS50404">
    <property type="entry name" value="GST_NTER"/>
    <property type="match status" value="1"/>
</dbReference>
<evidence type="ECO:0000313" key="5">
    <source>
        <dbReference type="Proteomes" id="UP000255421"/>
    </source>
</evidence>
<reference evidence="2 5" key="3">
    <citation type="submission" date="2018-07" db="EMBL/GenBank/DDBJ databases">
        <title>Genome sequence of extremly halophilic archaeon Halopelagius longus strain BC12-B1.</title>
        <authorList>
            <person name="Zhang X."/>
        </authorList>
    </citation>
    <scope>NUCLEOTIDE SEQUENCE [LARGE SCALE GENOMIC DNA]</scope>
    <source>
        <strain evidence="2 5">BC12-B1</strain>
    </source>
</reference>
<dbReference type="InterPro" id="IPR011767">
    <property type="entry name" value="GLR_AS"/>
</dbReference>
<dbReference type="GO" id="GO:0009055">
    <property type="term" value="F:electron transfer activity"/>
    <property type="evidence" value="ECO:0007669"/>
    <property type="project" value="TreeGrafter"/>
</dbReference>
<gene>
    <name evidence="2" type="ORF">DWB78_13480</name>
    <name evidence="3" type="ORF">SAMN05216278_0813</name>
</gene>
<evidence type="ECO:0000259" key="1">
    <source>
        <dbReference type="PROSITE" id="PS50404"/>
    </source>
</evidence>
<evidence type="ECO:0000313" key="2">
    <source>
        <dbReference type="EMBL" id="RDI72651.1"/>
    </source>
</evidence>
<proteinExistence type="predicted"/>
<dbReference type="Gene3D" id="3.40.30.10">
    <property type="entry name" value="Glutaredoxin"/>
    <property type="match status" value="1"/>
</dbReference>
<dbReference type="CDD" id="cd00570">
    <property type="entry name" value="GST_N_family"/>
    <property type="match status" value="1"/>
</dbReference>
<dbReference type="GO" id="GO:0045454">
    <property type="term" value="P:cell redox homeostasis"/>
    <property type="evidence" value="ECO:0007669"/>
    <property type="project" value="TreeGrafter"/>
</dbReference>
<evidence type="ECO:0000313" key="4">
    <source>
        <dbReference type="Proteomes" id="UP000199289"/>
    </source>
</evidence>
<dbReference type="AlphaFoldDB" id="A0A1H0YSK2"/>
<dbReference type="Proteomes" id="UP000255421">
    <property type="component" value="Unassembled WGS sequence"/>
</dbReference>
<dbReference type="EMBL" id="FNKQ01000001">
    <property type="protein sequence ID" value="SDQ18058.1"/>
    <property type="molecule type" value="Genomic_DNA"/>
</dbReference>
<dbReference type="InterPro" id="IPR004045">
    <property type="entry name" value="Glutathione_S-Trfase_N"/>
</dbReference>
<evidence type="ECO:0000313" key="3">
    <source>
        <dbReference type="EMBL" id="SDQ18058.1"/>
    </source>
</evidence>
<accession>A0A1H0YSK2</accession>
<dbReference type="PANTHER" id="PTHR34386">
    <property type="entry name" value="GLUTAREDOXIN"/>
    <property type="match status" value="1"/>
</dbReference>
<reference evidence="4" key="2">
    <citation type="submission" date="2016-10" db="EMBL/GenBank/DDBJ databases">
        <authorList>
            <person name="Varghese N."/>
            <person name="Submissions S."/>
        </authorList>
    </citation>
    <scope>NUCLEOTIDE SEQUENCE [LARGE SCALE GENOMIC DNA]</scope>
    <source>
        <strain evidence="4">CGMCC 1.12397</strain>
    </source>
</reference>
<reference evidence="3" key="1">
    <citation type="submission" date="2016-10" db="EMBL/GenBank/DDBJ databases">
        <authorList>
            <person name="de Groot N.N."/>
        </authorList>
    </citation>
    <scope>NUCLEOTIDE SEQUENCE [LARGE SCALE GENOMIC DNA]</scope>
    <source>
        <strain evidence="3">CGMCC 1.12397</strain>
    </source>
</reference>
<name>A0A1H0YSK2_9EURY</name>
<dbReference type="PANTHER" id="PTHR34386:SF1">
    <property type="entry name" value="GLUTAREDOXIN-LIKE PROTEIN NRDH"/>
    <property type="match status" value="1"/>
</dbReference>
<protein>
    <submittedName>
        <fullName evidence="3">Glutaredoxin</fullName>
    </submittedName>
    <submittedName>
        <fullName evidence="2">NrdH-redoxin</fullName>
    </submittedName>
</protein>
<dbReference type="OrthoDB" id="73564at2157"/>
<dbReference type="Proteomes" id="UP000199289">
    <property type="component" value="Unassembled WGS sequence"/>
</dbReference>
<keyword evidence="5" id="KW-1185">Reference proteome</keyword>
<dbReference type="InterPro" id="IPR051548">
    <property type="entry name" value="Grx-like_ET"/>
</dbReference>
<dbReference type="EMBL" id="QQST01000001">
    <property type="protein sequence ID" value="RDI72651.1"/>
    <property type="molecule type" value="Genomic_DNA"/>
</dbReference>
<dbReference type="PROSITE" id="PS00195">
    <property type="entry name" value="GLUTAREDOXIN_1"/>
    <property type="match status" value="1"/>
</dbReference>
<dbReference type="RefSeq" id="WP_092533263.1">
    <property type="nucleotide sequence ID" value="NZ_FNKQ01000001.1"/>
</dbReference>